<reference evidence="7 8" key="1">
    <citation type="submission" date="2021-02" db="EMBL/GenBank/DDBJ databases">
        <title>Leishmania (Mundinia) enrietti genome sequencing and assembly.</title>
        <authorList>
            <person name="Almutairi H."/>
            <person name="Gatherer D."/>
        </authorList>
    </citation>
    <scope>NUCLEOTIDE SEQUENCE [LARGE SCALE GENOMIC DNA]</scope>
    <source>
        <strain evidence="7">CUR178</strain>
    </source>
</reference>
<dbReference type="Proteomes" id="UP000674179">
    <property type="component" value="Chromosome 14"/>
</dbReference>
<dbReference type="GO" id="GO:0031087">
    <property type="term" value="P:deadenylation-independent decapping of nuclear-transcribed mRNA"/>
    <property type="evidence" value="ECO:0007669"/>
    <property type="project" value="InterPro"/>
</dbReference>
<dbReference type="KEGG" id="lenr:94171988"/>
<dbReference type="PANTHER" id="PTHR15598:SF5">
    <property type="entry name" value="ENHANCER OF MRNA-DECAPPING PROTEIN 4"/>
    <property type="match status" value="1"/>
</dbReference>
<gene>
    <name evidence="7" type="ORF">CUR178_04778</name>
</gene>
<keyword evidence="5" id="KW-0175">Coiled coil</keyword>
<dbReference type="InterPro" id="IPR036322">
    <property type="entry name" value="WD40_repeat_dom_sf"/>
</dbReference>
<evidence type="ECO:0000256" key="1">
    <source>
        <dbReference type="ARBA" id="ARBA00004496"/>
    </source>
</evidence>
<dbReference type="OrthoDB" id="271755at2759"/>
<dbReference type="InterPro" id="IPR045152">
    <property type="entry name" value="EDC4-like"/>
</dbReference>
<organism evidence="7 8">
    <name type="scientific">Leishmania enriettii</name>
    <dbReference type="NCBI Taxonomy" id="5663"/>
    <lineage>
        <taxon>Eukaryota</taxon>
        <taxon>Discoba</taxon>
        <taxon>Euglenozoa</taxon>
        <taxon>Kinetoplastea</taxon>
        <taxon>Metakinetoplastina</taxon>
        <taxon>Trypanosomatida</taxon>
        <taxon>Trypanosomatidae</taxon>
        <taxon>Leishmaniinae</taxon>
        <taxon>Leishmania</taxon>
    </lineage>
</organism>
<keyword evidence="8" id="KW-1185">Reference proteome</keyword>
<dbReference type="PANTHER" id="PTHR15598">
    <property type="entry name" value="ENHANCER OF MRNA-DECAPPING PROTEIN 4"/>
    <property type="match status" value="1"/>
</dbReference>
<feature type="region of interest" description="Disordered" evidence="6">
    <location>
        <begin position="374"/>
        <end position="401"/>
    </location>
</feature>
<comment type="caution">
    <text evidence="7">The sequence shown here is derived from an EMBL/GenBank/DDBJ whole genome shotgun (WGS) entry which is preliminary data.</text>
</comment>
<keyword evidence="3" id="KW-0853">WD repeat</keyword>
<evidence type="ECO:0000256" key="2">
    <source>
        <dbReference type="ARBA" id="ARBA00022490"/>
    </source>
</evidence>
<comment type="subcellular location">
    <subcellularLocation>
        <location evidence="1">Cytoplasm</location>
    </subcellularLocation>
</comment>
<keyword evidence="2" id="KW-0963">Cytoplasm</keyword>
<evidence type="ECO:0000313" key="8">
    <source>
        <dbReference type="Proteomes" id="UP000674179"/>
    </source>
</evidence>
<evidence type="ECO:0000313" key="7">
    <source>
        <dbReference type="EMBL" id="KAG5483200.1"/>
    </source>
</evidence>
<dbReference type="EMBL" id="JAFHKP010000014">
    <property type="protein sequence ID" value="KAG5483200.1"/>
    <property type="molecule type" value="Genomic_DNA"/>
</dbReference>
<dbReference type="AlphaFoldDB" id="A0A836KUF4"/>
<proteinExistence type="predicted"/>
<sequence>MASVSNLAAAPAATGKSVLKTMVAIFKEEADTPRVLGESEAFIAYTLKNRRAIRLICRANNERGAFRLHESPVHDLRFVNFHSNVAASASSSDFFVWVAVFERGGAGQGVGNDKVGAAEGRLTVKPYFKLVDNVVINAFHFFINPANNMPDLLVLYGKTAAVLESSKLISEYSTSMLEAKLSAASRELRQLPRETSLKSMCTTFSGSWLAFTSEVTKVMACTLRNTTTPAWSGCEGDEIVQLSFVGSNAAAAGMSAAASAADSSSALLAVSSKAKVCLWKLTGVAEPALLRTFTFGSIVTMLTSRDAMAVFNDDGKVARVQMRSADDFDTTVYDMGSAVRPTSVCYHESARFATVLVDAVRELDLYQLATNTTAPNTPSSASAPAKEATAAAAAPAPRSKATPFVDPSIISTGIPFRPAPSSYAAATAAASAPASASNAAGSAASLANVASAAAINANPISALATYNSARSALQNTNLPQSLDGLVASAVYQGEEALRRAIEGLLNVVKNITQILHLTPDQLMRDHQQLISLALEAQMTELQQTASASAAAAAPTAPTPATTSSRHSEAFNSYALAKLLAPVASEIATGVTRGVRDTLRAELDAAVNAAFTSNTRVNQKDALRRRLEEALQETPRVLGENAAKWIDAYVERELSESLARMNASMSALEEQNRKLQAALTQVVNSGAVQEVEAMRAELAELRTAIRSGQNISNNGAVGDGGAAAKPSPQTVIETAERYIKEGRISQGLSYVVMAQNARCCVQLLDRLSEDDLASVVSDTETTEATWVKLITQLCEQEATETASELEKVASFLFDVLSEHEEVITKKTAKAQQVRSDVRHLIARARGRVESSEGRRVLKDLEKSIQ</sequence>
<dbReference type="GeneID" id="94171988"/>
<feature type="coiled-coil region" evidence="5">
    <location>
        <begin position="650"/>
        <end position="703"/>
    </location>
</feature>
<protein>
    <recommendedName>
        <fullName evidence="9">Immunodominant antigen</fullName>
    </recommendedName>
</protein>
<evidence type="ECO:0000256" key="5">
    <source>
        <dbReference type="SAM" id="Coils"/>
    </source>
</evidence>
<keyword evidence="4" id="KW-0677">Repeat</keyword>
<evidence type="ECO:0008006" key="9">
    <source>
        <dbReference type="Google" id="ProtNLM"/>
    </source>
</evidence>
<name>A0A836KUF4_LEIEN</name>
<dbReference type="RefSeq" id="XP_067694555.1">
    <property type="nucleotide sequence ID" value="XM_067836478.1"/>
</dbReference>
<evidence type="ECO:0000256" key="4">
    <source>
        <dbReference type="ARBA" id="ARBA00022737"/>
    </source>
</evidence>
<dbReference type="SUPFAM" id="SSF50978">
    <property type="entry name" value="WD40 repeat-like"/>
    <property type="match status" value="1"/>
</dbReference>
<evidence type="ECO:0000256" key="3">
    <source>
        <dbReference type="ARBA" id="ARBA00022574"/>
    </source>
</evidence>
<dbReference type="GO" id="GO:0000932">
    <property type="term" value="C:P-body"/>
    <property type="evidence" value="ECO:0007669"/>
    <property type="project" value="TreeGrafter"/>
</dbReference>
<accession>A0A836KUF4</accession>
<evidence type="ECO:0000256" key="6">
    <source>
        <dbReference type="SAM" id="MobiDB-lite"/>
    </source>
</evidence>